<keyword evidence="3" id="KW-0862">Zinc</keyword>
<dbReference type="GO" id="GO:0008270">
    <property type="term" value="F:zinc ion binding"/>
    <property type="evidence" value="ECO:0007669"/>
    <property type="project" value="UniProtKB-KW"/>
</dbReference>
<name>A0A9D4L4G8_DREPO</name>
<dbReference type="SMART" id="SM00249">
    <property type="entry name" value="PHD"/>
    <property type="match status" value="1"/>
</dbReference>
<evidence type="ECO:0000256" key="1">
    <source>
        <dbReference type="ARBA" id="ARBA00022723"/>
    </source>
</evidence>
<comment type="caution">
    <text evidence="7">The sequence shown here is derived from an EMBL/GenBank/DDBJ whole genome shotgun (WGS) entry which is preliminary data.</text>
</comment>
<dbReference type="InterPro" id="IPR013083">
    <property type="entry name" value="Znf_RING/FYVE/PHD"/>
</dbReference>
<proteinExistence type="predicted"/>
<dbReference type="PROSITE" id="PS50016">
    <property type="entry name" value="ZF_PHD_2"/>
    <property type="match status" value="1"/>
</dbReference>
<evidence type="ECO:0000256" key="2">
    <source>
        <dbReference type="ARBA" id="ARBA00022771"/>
    </source>
</evidence>
<reference evidence="7" key="1">
    <citation type="journal article" date="2019" name="bioRxiv">
        <title>The Genome of the Zebra Mussel, Dreissena polymorpha: A Resource for Invasive Species Research.</title>
        <authorList>
            <person name="McCartney M.A."/>
            <person name="Auch B."/>
            <person name="Kono T."/>
            <person name="Mallez S."/>
            <person name="Zhang Y."/>
            <person name="Obille A."/>
            <person name="Becker A."/>
            <person name="Abrahante J.E."/>
            <person name="Garbe J."/>
            <person name="Badalamenti J.P."/>
            <person name="Herman A."/>
            <person name="Mangelson H."/>
            <person name="Liachko I."/>
            <person name="Sullivan S."/>
            <person name="Sone E.D."/>
            <person name="Koren S."/>
            <person name="Silverstein K.A.T."/>
            <person name="Beckman K.B."/>
            <person name="Gohl D.M."/>
        </authorList>
    </citation>
    <scope>NUCLEOTIDE SEQUENCE</scope>
    <source>
        <strain evidence="7">Duluth1</strain>
        <tissue evidence="7">Whole animal</tissue>
    </source>
</reference>
<evidence type="ECO:0000256" key="4">
    <source>
        <dbReference type="PROSITE-ProRule" id="PRU00146"/>
    </source>
</evidence>
<organism evidence="7 8">
    <name type="scientific">Dreissena polymorpha</name>
    <name type="common">Zebra mussel</name>
    <name type="synonym">Mytilus polymorpha</name>
    <dbReference type="NCBI Taxonomy" id="45954"/>
    <lineage>
        <taxon>Eukaryota</taxon>
        <taxon>Metazoa</taxon>
        <taxon>Spiralia</taxon>
        <taxon>Lophotrochozoa</taxon>
        <taxon>Mollusca</taxon>
        <taxon>Bivalvia</taxon>
        <taxon>Autobranchia</taxon>
        <taxon>Heteroconchia</taxon>
        <taxon>Euheterodonta</taxon>
        <taxon>Imparidentia</taxon>
        <taxon>Neoheterodontei</taxon>
        <taxon>Myida</taxon>
        <taxon>Dreissenoidea</taxon>
        <taxon>Dreissenidae</taxon>
        <taxon>Dreissena</taxon>
    </lineage>
</organism>
<evidence type="ECO:0000313" key="7">
    <source>
        <dbReference type="EMBL" id="KAH3851782.1"/>
    </source>
</evidence>
<feature type="compositionally biased region" description="Basic and acidic residues" evidence="5">
    <location>
        <begin position="61"/>
        <end position="70"/>
    </location>
</feature>
<keyword evidence="1" id="KW-0479">Metal-binding</keyword>
<dbReference type="SUPFAM" id="SSF57903">
    <property type="entry name" value="FYVE/PHD zinc finger"/>
    <property type="match status" value="1"/>
</dbReference>
<dbReference type="EMBL" id="JAIWYP010000003">
    <property type="protein sequence ID" value="KAH3851782.1"/>
    <property type="molecule type" value="Genomic_DNA"/>
</dbReference>
<evidence type="ECO:0000256" key="3">
    <source>
        <dbReference type="ARBA" id="ARBA00022833"/>
    </source>
</evidence>
<feature type="region of interest" description="Disordered" evidence="5">
    <location>
        <begin position="47"/>
        <end position="70"/>
    </location>
</feature>
<dbReference type="InterPro" id="IPR001965">
    <property type="entry name" value="Znf_PHD"/>
</dbReference>
<dbReference type="Proteomes" id="UP000828390">
    <property type="component" value="Unassembled WGS sequence"/>
</dbReference>
<evidence type="ECO:0000259" key="6">
    <source>
        <dbReference type="PROSITE" id="PS50016"/>
    </source>
</evidence>
<keyword evidence="8" id="KW-1185">Reference proteome</keyword>
<dbReference type="InterPro" id="IPR019787">
    <property type="entry name" value="Znf_PHD-finger"/>
</dbReference>
<gene>
    <name evidence="7" type="ORF">DPMN_094267</name>
</gene>
<evidence type="ECO:0000256" key="5">
    <source>
        <dbReference type="SAM" id="MobiDB-lite"/>
    </source>
</evidence>
<dbReference type="AlphaFoldDB" id="A0A9D4L4G8"/>
<accession>A0A9D4L4G8</accession>
<feature type="domain" description="PHD-type" evidence="6">
    <location>
        <begin position="75"/>
        <end position="131"/>
    </location>
</feature>
<evidence type="ECO:0000313" key="8">
    <source>
        <dbReference type="Proteomes" id="UP000828390"/>
    </source>
</evidence>
<reference evidence="7" key="2">
    <citation type="submission" date="2020-11" db="EMBL/GenBank/DDBJ databases">
        <authorList>
            <person name="McCartney M.A."/>
            <person name="Auch B."/>
            <person name="Kono T."/>
            <person name="Mallez S."/>
            <person name="Becker A."/>
            <person name="Gohl D.M."/>
            <person name="Silverstein K.A.T."/>
            <person name="Koren S."/>
            <person name="Bechman K.B."/>
            <person name="Herman A."/>
            <person name="Abrahante J.E."/>
            <person name="Garbe J."/>
        </authorList>
    </citation>
    <scope>NUCLEOTIDE SEQUENCE</scope>
    <source>
        <strain evidence="7">Duluth1</strain>
        <tissue evidence="7">Whole animal</tissue>
    </source>
</reference>
<keyword evidence="2 4" id="KW-0863">Zinc-finger</keyword>
<dbReference type="InterPro" id="IPR011011">
    <property type="entry name" value="Znf_FYVE_PHD"/>
</dbReference>
<protein>
    <recommendedName>
        <fullName evidence="6">PHD-type domain-containing protein</fullName>
    </recommendedName>
</protein>
<sequence>MPDNLTSPSALRTMALKELHKIRQSIKREKMAKAKYLKNLTKKSNEMIKSKTLPKSSKCANKNDKKNSEKPKELEVKCMGCHMTWDEEQLLQTGSIWIQCDQCDSWMHKECYSDDFIVDNDDSPFCCPGCE</sequence>
<dbReference type="Gene3D" id="3.30.40.10">
    <property type="entry name" value="Zinc/RING finger domain, C3HC4 (zinc finger)"/>
    <property type="match status" value="1"/>
</dbReference>